<gene>
    <name evidence="2" type="ORF">HICCMSTLAB_LOCUS6405</name>
</gene>
<dbReference type="OrthoDB" id="10249567at2759"/>
<dbReference type="Gene3D" id="2.60.210.10">
    <property type="entry name" value="Apoptosis, Tumor Necrosis Factor Receptor Associated Protein 2, Chain A"/>
    <property type="match status" value="1"/>
</dbReference>
<dbReference type="SUPFAM" id="SSF54695">
    <property type="entry name" value="POZ domain"/>
    <property type="match status" value="1"/>
</dbReference>
<sequence>MCEYYLSKTISIKNAIRTLVLADCYAKRLMDFSVDKMEKSYSYANKHSIIYEWEIKEATSFIIFSTTSIEGPGKIKSPTFSTGSRNNDQWHLVFEVMGDTRLLPNYNVTNIYLTSVSKCKPKAECRVFILNKNRDKHDFSFSVVSHPYEKYVTGCFIDADSWDRFDNYFDGGTLPVSDLLKKKDEFLPNGTLTISVDLTVYDDHVSLSNTKIPLKTKATDQMIEDFKKLFITKEGSDVFIAIDDKAFPAHKCILMARSPVLYAMVLHENLKNEVKPGIFQKILEFIYTCEIENLDDHAEELLKAAHKYELQGLREICEYSISDTLTIKNATRILLLAERYNAKLLMDFSTNFIIANFIKIANTEEFEALEESHPSLYLRLLKRKYTTDMKNE</sequence>
<protein>
    <submittedName>
        <fullName evidence="2">Similar to spop: Speckle-type POZ protein (Xenopus tropicalis)</fullName>
    </submittedName>
</protein>
<dbReference type="Proteomes" id="UP000786811">
    <property type="component" value="Unassembled WGS sequence"/>
</dbReference>
<dbReference type="InterPro" id="IPR008974">
    <property type="entry name" value="TRAF-like"/>
</dbReference>
<dbReference type="EMBL" id="CAJNRD030001120">
    <property type="protein sequence ID" value="CAG5092857.1"/>
    <property type="molecule type" value="Genomic_DNA"/>
</dbReference>
<dbReference type="Gene3D" id="3.30.710.10">
    <property type="entry name" value="Potassium Channel Kv1.1, Chain A"/>
    <property type="match status" value="1"/>
</dbReference>
<name>A0A8J2HBY8_COTCN</name>
<dbReference type="SUPFAM" id="SSF49599">
    <property type="entry name" value="TRAF domain-like"/>
    <property type="match status" value="1"/>
</dbReference>
<reference evidence="2" key="1">
    <citation type="submission" date="2021-04" db="EMBL/GenBank/DDBJ databases">
        <authorList>
            <person name="Chebbi M.A.C M."/>
        </authorList>
    </citation>
    <scope>NUCLEOTIDE SEQUENCE</scope>
</reference>
<dbReference type="SMART" id="SM00225">
    <property type="entry name" value="BTB"/>
    <property type="match status" value="1"/>
</dbReference>
<dbReference type="InterPro" id="IPR000210">
    <property type="entry name" value="BTB/POZ_dom"/>
</dbReference>
<dbReference type="PANTHER" id="PTHR24413">
    <property type="entry name" value="SPECKLE-TYPE POZ PROTEIN"/>
    <property type="match status" value="1"/>
</dbReference>
<organism evidence="2 3">
    <name type="scientific">Cotesia congregata</name>
    <name type="common">Parasitoid wasp</name>
    <name type="synonym">Apanteles congregatus</name>
    <dbReference type="NCBI Taxonomy" id="51543"/>
    <lineage>
        <taxon>Eukaryota</taxon>
        <taxon>Metazoa</taxon>
        <taxon>Ecdysozoa</taxon>
        <taxon>Arthropoda</taxon>
        <taxon>Hexapoda</taxon>
        <taxon>Insecta</taxon>
        <taxon>Pterygota</taxon>
        <taxon>Neoptera</taxon>
        <taxon>Endopterygota</taxon>
        <taxon>Hymenoptera</taxon>
        <taxon>Apocrita</taxon>
        <taxon>Ichneumonoidea</taxon>
        <taxon>Braconidae</taxon>
        <taxon>Microgastrinae</taxon>
        <taxon>Cotesia</taxon>
    </lineage>
</organism>
<keyword evidence="3" id="KW-1185">Reference proteome</keyword>
<evidence type="ECO:0000313" key="2">
    <source>
        <dbReference type="EMBL" id="CAG5092857.1"/>
    </source>
</evidence>
<feature type="domain" description="BTB" evidence="1">
    <location>
        <begin position="236"/>
        <end position="295"/>
    </location>
</feature>
<dbReference type="InterPro" id="IPR011333">
    <property type="entry name" value="SKP1/BTB/POZ_sf"/>
</dbReference>
<dbReference type="AlphaFoldDB" id="A0A8J2HBY8"/>
<comment type="caution">
    <text evidence="2">The sequence shown here is derived from an EMBL/GenBank/DDBJ whole genome shotgun (WGS) entry which is preliminary data.</text>
</comment>
<accession>A0A8J2HBY8</accession>
<evidence type="ECO:0000259" key="1">
    <source>
        <dbReference type="PROSITE" id="PS50097"/>
    </source>
</evidence>
<proteinExistence type="predicted"/>
<dbReference type="PROSITE" id="PS50097">
    <property type="entry name" value="BTB"/>
    <property type="match status" value="1"/>
</dbReference>
<dbReference type="Pfam" id="PF00651">
    <property type="entry name" value="BTB"/>
    <property type="match status" value="1"/>
</dbReference>
<evidence type="ECO:0000313" key="3">
    <source>
        <dbReference type="Proteomes" id="UP000786811"/>
    </source>
</evidence>
<dbReference type="Gene3D" id="1.25.40.420">
    <property type="match status" value="1"/>
</dbReference>